<feature type="transmembrane region" description="Helical" evidence="5">
    <location>
        <begin position="135"/>
        <end position="160"/>
    </location>
</feature>
<dbReference type="InterPro" id="IPR001940">
    <property type="entry name" value="Peptidase_S1C"/>
</dbReference>
<comment type="caution">
    <text evidence="7">The sequence shown here is derived from an EMBL/GenBank/DDBJ whole genome shotgun (WGS) entry which is preliminary data.</text>
</comment>
<reference evidence="8" key="1">
    <citation type="journal article" date="2019" name="Int. J. Syst. Evol. Microbiol.">
        <title>The Global Catalogue of Microorganisms (GCM) 10K type strain sequencing project: providing services to taxonomists for standard genome sequencing and annotation.</title>
        <authorList>
            <consortium name="The Broad Institute Genomics Platform"/>
            <consortium name="The Broad Institute Genome Sequencing Center for Infectious Disease"/>
            <person name="Wu L."/>
            <person name="Ma J."/>
        </authorList>
    </citation>
    <scope>NUCLEOTIDE SEQUENCE [LARGE SCALE GENOMIC DNA]</scope>
    <source>
        <strain evidence="8">JCM 17137</strain>
    </source>
</reference>
<dbReference type="SUPFAM" id="SSF50156">
    <property type="entry name" value="PDZ domain-like"/>
    <property type="match status" value="1"/>
</dbReference>
<dbReference type="PROSITE" id="PS50106">
    <property type="entry name" value="PDZ"/>
    <property type="match status" value="1"/>
</dbReference>
<dbReference type="InterPro" id="IPR051201">
    <property type="entry name" value="Chloro_Bact_Ser_Proteases"/>
</dbReference>
<evidence type="ECO:0000256" key="2">
    <source>
        <dbReference type="ARBA" id="ARBA00022670"/>
    </source>
</evidence>
<dbReference type="Pfam" id="PF13365">
    <property type="entry name" value="Trypsin_2"/>
    <property type="match status" value="1"/>
</dbReference>
<keyword evidence="8" id="KW-1185">Reference proteome</keyword>
<keyword evidence="3" id="KW-0378">Hydrolase</keyword>
<evidence type="ECO:0000313" key="7">
    <source>
        <dbReference type="EMBL" id="GAA3741173.1"/>
    </source>
</evidence>
<dbReference type="CDD" id="cd06779">
    <property type="entry name" value="cpPDZ_Deg_HtrA-like"/>
    <property type="match status" value="1"/>
</dbReference>
<protein>
    <recommendedName>
        <fullName evidence="6">PDZ domain-containing protein</fullName>
    </recommendedName>
</protein>
<dbReference type="Pfam" id="PF17820">
    <property type="entry name" value="PDZ_6"/>
    <property type="match status" value="1"/>
</dbReference>
<evidence type="ECO:0000256" key="5">
    <source>
        <dbReference type="SAM" id="Phobius"/>
    </source>
</evidence>
<dbReference type="InterPro" id="IPR036034">
    <property type="entry name" value="PDZ_sf"/>
</dbReference>
<dbReference type="PRINTS" id="PR00834">
    <property type="entry name" value="PROTEASES2C"/>
</dbReference>
<gene>
    <name evidence="7" type="ORF">GCM10022402_21200</name>
</gene>
<keyword evidence="5" id="KW-0812">Transmembrane</keyword>
<dbReference type="Gene3D" id="2.30.42.10">
    <property type="match status" value="1"/>
</dbReference>
<dbReference type="InterPro" id="IPR001478">
    <property type="entry name" value="PDZ"/>
</dbReference>
<feature type="compositionally biased region" description="Pro residues" evidence="4">
    <location>
        <begin position="32"/>
        <end position="61"/>
    </location>
</feature>
<dbReference type="SMART" id="SM00228">
    <property type="entry name" value="PDZ"/>
    <property type="match status" value="1"/>
</dbReference>
<keyword evidence="5" id="KW-0472">Membrane</keyword>
<dbReference type="Proteomes" id="UP001500908">
    <property type="component" value="Unassembled WGS sequence"/>
</dbReference>
<proteinExistence type="inferred from homology"/>
<keyword evidence="2" id="KW-0645">Protease</keyword>
<dbReference type="InterPro" id="IPR041489">
    <property type="entry name" value="PDZ_6"/>
</dbReference>
<dbReference type="InterPro" id="IPR009003">
    <property type="entry name" value="Peptidase_S1_PA"/>
</dbReference>
<evidence type="ECO:0000256" key="4">
    <source>
        <dbReference type="SAM" id="MobiDB-lite"/>
    </source>
</evidence>
<evidence type="ECO:0000313" key="8">
    <source>
        <dbReference type="Proteomes" id="UP001500908"/>
    </source>
</evidence>
<feature type="region of interest" description="Disordered" evidence="4">
    <location>
        <begin position="1"/>
        <end position="129"/>
    </location>
</feature>
<comment type="similarity">
    <text evidence="1">Belongs to the peptidase S1C family.</text>
</comment>
<sequence>MTDETGPRAPNAGEQSWSRHPDGRPAGSGGAPYPPRATPSPPPPSPTPYPAVPEYGGPPPGTGAQPHFGPPHSNGPDTPPEATGGRPYSFSAAPPPGTVPPERFGPPPTLPPSPPAGVWPPHPPRPASHGRSMPLWAGVVAMAVVALVASGVGGVIGGFIGADSTVQRTGGTGLDNNTVPSDMPSRPPGTVAGVAQRASPSVVSIQAAGSEVTGNGSGFVIRDNYVVTNNHVADALQGRGIEVVYSDGRVSQASIVGSAPSSDLAVLSLADPIAVEPLRFGDSDAATVGDSVIAIGAPLGLDGTVTTGIISAVDRPVTVGQSGEETYFNAIQTDAAINPGNSGGPLVNIQGEVIGVNSAIATMGGGISSEQSGSIGLGFAIPATQAKRVVDQLIATGEAPHAVIGAILDTRYQDTGALIVAEEDAESDPVLPGGPADQAGLQPGDVIVEFDGETVHDANQLVSLIQEKSPGDQVEVVFERDGQRRSATLTLGSSDE</sequence>
<dbReference type="PANTHER" id="PTHR43343:SF3">
    <property type="entry name" value="PROTEASE DO-LIKE 8, CHLOROPLASTIC"/>
    <property type="match status" value="1"/>
</dbReference>
<accession>A0ABP7FMF2</accession>
<dbReference type="InterPro" id="IPR043504">
    <property type="entry name" value="Peptidase_S1_PA_chymotrypsin"/>
</dbReference>
<keyword evidence="5" id="KW-1133">Transmembrane helix</keyword>
<evidence type="ECO:0000256" key="3">
    <source>
        <dbReference type="ARBA" id="ARBA00022801"/>
    </source>
</evidence>
<dbReference type="SUPFAM" id="SSF50494">
    <property type="entry name" value="Trypsin-like serine proteases"/>
    <property type="match status" value="1"/>
</dbReference>
<feature type="region of interest" description="Disordered" evidence="4">
    <location>
        <begin position="174"/>
        <end position="193"/>
    </location>
</feature>
<dbReference type="EMBL" id="BAABDD010000008">
    <property type="protein sequence ID" value="GAA3741173.1"/>
    <property type="molecule type" value="Genomic_DNA"/>
</dbReference>
<name>A0ABP7FMF2_9ACTN</name>
<evidence type="ECO:0000259" key="6">
    <source>
        <dbReference type="PROSITE" id="PS50106"/>
    </source>
</evidence>
<organism evidence="7 8">
    <name type="scientific">Salinactinospora qingdaonensis</name>
    <dbReference type="NCBI Taxonomy" id="702744"/>
    <lineage>
        <taxon>Bacteria</taxon>
        <taxon>Bacillati</taxon>
        <taxon>Actinomycetota</taxon>
        <taxon>Actinomycetes</taxon>
        <taxon>Streptosporangiales</taxon>
        <taxon>Nocardiopsidaceae</taxon>
        <taxon>Salinactinospora</taxon>
    </lineage>
</organism>
<dbReference type="Gene3D" id="2.40.10.10">
    <property type="entry name" value="Trypsin-like serine proteases"/>
    <property type="match status" value="2"/>
</dbReference>
<dbReference type="PANTHER" id="PTHR43343">
    <property type="entry name" value="PEPTIDASE S12"/>
    <property type="match status" value="1"/>
</dbReference>
<feature type="domain" description="PDZ" evidence="6">
    <location>
        <begin position="430"/>
        <end position="482"/>
    </location>
</feature>
<feature type="compositionally biased region" description="Pro residues" evidence="4">
    <location>
        <begin position="93"/>
        <end position="126"/>
    </location>
</feature>
<evidence type="ECO:0000256" key="1">
    <source>
        <dbReference type="ARBA" id="ARBA00010541"/>
    </source>
</evidence>